<dbReference type="Pfam" id="PF13975">
    <property type="entry name" value="gag-asp_proteas"/>
    <property type="match status" value="1"/>
</dbReference>
<dbReference type="EMBL" id="CP002453">
    <property type="protein sequence ID" value="ADV48149.1"/>
    <property type="molecule type" value="Genomic_DNA"/>
</dbReference>
<evidence type="ECO:0008006" key="4">
    <source>
        <dbReference type="Google" id="ProtNLM"/>
    </source>
</evidence>
<dbReference type="InterPro" id="IPR021109">
    <property type="entry name" value="Peptidase_aspartic_dom_sf"/>
</dbReference>
<dbReference type="PROSITE" id="PS51257">
    <property type="entry name" value="PROKAR_LIPOPROTEIN"/>
    <property type="match status" value="1"/>
</dbReference>
<dbReference type="InterPro" id="IPR034122">
    <property type="entry name" value="Retropepsin-like_bacterial"/>
</dbReference>
<dbReference type="STRING" id="688270.Celal_0819"/>
<feature type="region of interest" description="Disordered" evidence="1">
    <location>
        <begin position="22"/>
        <end position="45"/>
    </location>
</feature>
<dbReference type="eggNOG" id="COG3577">
    <property type="taxonomic scope" value="Bacteria"/>
</dbReference>
<dbReference type="OrthoDB" id="947490at2"/>
<dbReference type="InterPro" id="IPR001969">
    <property type="entry name" value="Aspartic_peptidase_AS"/>
</dbReference>
<feature type="compositionally biased region" description="Polar residues" evidence="1">
    <location>
        <begin position="31"/>
        <end position="45"/>
    </location>
</feature>
<dbReference type="Proteomes" id="UP000008634">
    <property type="component" value="Chromosome"/>
</dbReference>
<dbReference type="GO" id="GO:0006508">
    <property type="term" value="P:proteolysis"/>
    <property type="evidence" value="ECO:0007669"/>
    <property type="project" value="InterPro"/>
</dbReference>
<sequence length="176" mass="19468">MNKIILTLFCFFMFLSCNRPNRNSESENTKRINSNSTRDNSLTLNNKKQATSVHMTNTHGVFEVPITVNGTLMNFIFDTGASSISISSTEAMFLYKQGTISDDDILGSIFFQDATGAVYEGTQILLKSVKIGTREIHNVKASVVHNLEAPLLLGQSALGEFGKVTIDYNENIISFE</sequence>
<evidence type="ECO:0000313" key="2">
    <source>
        <dbReference type="EMBL" id="ADV48149.1"/>
    </source>
</evidence>
<name>E6XEU7_CELAD</name>
<protein>
    <recommendedName>
        <fullName evidence="4">Aspartyl protease</fullName>
    </recommendedName>
</protein>
<dbReference type="GO" id="GO:0004190">
    <property type="term" value="F:aspartic-type endopeptidase activity"/>
    <property type="evidence" value="ECO:0007669"/>
    <property type="project" value="InterPro"/>
</dbReference>
<evidence type="ECO:0000256" key="1">
    <source>
        <dbReference type="SAM" id="MobiDB-lite"/>
    </source>
</evidence>
<keyword evidence="3" id="KW-1185">Reference proteome</keyword>
<organism evidence="2 3">
    <name type="scientific">Cellulophaga algicola (strain DSM 14237 / IC166 / ACAM 630)</name>
    <dbReference type="NCBI Taxonomy" id="688270"/>
    <lineage>
        <taxon>Bacteria</taxon>
        <taxon>Pseudomonadati</taxon>
        <taxon>Bacteroidota</taxon>
        <taxon>Flavobacteriia</taxon>
        <taxon>Flavobacteriales</taxon>
        <taxon>Flavobacteriaceae</taxon>
        <taxon>Cellulophaga</taxon>
    </lineage>
</organism>
<dbReference type="HOGENOM" id="CLU_122403_0_0_10"/>
<dbReference type="Gene3D" id="2.40.70.10">
    <property type="entry name" value="Acid Proteases"/>
    <property type="match status" value="1"/>
</dbReference>
<gene>
    <name evidence="2" type="ordered locus">Celal_0819</name>
</gene>
<evidence type="ECO:0000313" key="3">
    <source>
        <dbReference type="Proteomes" id="UP000008634"/>
    </source>
</evidence>
<accession>E6XEU7</accession>
<dbReference type="PROSITE" id="PS00141">
    <property type="entry name" value="ASP_PROTEASE"/>
    <property type="match status" value="1"/>
</dbReference>
<proteinExistence type="predicted"/>
<dbReference type="AlphaFoldDB" id="E6XEU7"/>
<dbReference type="CDD" id="cd05483">
    <property type="entry name" value="retropepsin_like_bacteria"/>
    <property type="match status" value="1"/>
</dbReference>
<dbReference type="SUPFAM" id="SSF50630">
    <property type="entry name" value="Acid proteases"/>
    <property type="match status" value="1"/>
</dbReference>
<reference evidence="2 3" key="1">
    <citation type="journal article" date="2010" name="Stand. Genomic Sci.">
        <title>Complete genome sequence of Cellulophaga algicola type strain (IC166).</title>
        <authorList>
            <person name="Abt B."/>
            <person name="Lu M."/>
            <person name="Misra M."/>
            <person name="Han C."/>
            <person name="Nolan M."/>
            <person name="Lucas S."/>
            <person name="Hammon N."/>
            <person name="Deshpande S."/>
            <person name="Cheng J.F."/>
            <person name="Tapia R."/>
            <person name="Goodwin L."/>
            <person name="Pitluck S."/>
            <person name="Liolios K."/>
            <person name="Pagani I."/>
            <person name="Ivanova N."/>
            <person name="Mavromatis K."/>
            <person name="Ovchinikova G."/>
            <person name="Pati A."/>
            <person name="Chen A."/>
            <person name="Palaniappan K."/>
            <person name="Land M."/>
            <person name="Hauser L."/>
            <person name="Chang Y.J."/>
            <person name="Jeffries C.D."/>
            <person name="Detter J.C."/>
            <person name="Brambilla E."/>
            <person name="Rohde M."/>
            <person name="Tindall B.J."/>
            <person name="Goker M."/>
            <person name="Woyke T."/>
            <person name="Bristow J."/>
            <person name="Eisen J.A."/>
            <person name="Markowitz V."/>
            <person name="Hugenholtz P."/>
            <person name="Kyrpides N.C."/>
            <person name="Klenk H.P."/>
            <person name="Lapidus A."/>
        </authorList>
    </citation>
    <scope>NUCLEOTIDE SEQUENCE [LARGE SCALE GENOMIC DNA]</scope>
    <source>
        <strain evidence="3">DSM 14237 / IC166 / ACAM 630</strain>
    </source>
</reference>
<dbReference type="KEGG" id="cao:Celal_0819"/>